<feature type="binding site" evidence="6">
    <location>
        <position position="139"/>
    </location>
    <ligand>
        <name>Zn(2+)</name>
        <dbReference type="ChEBI" id="CHEBI:29105"/>
    </ligand>
</feature>
<evidence type="ECO:0000259" key="7">
    <source>
        <dbReference type="SMART" id="SM01007"/>
    </source>
</evidence>
<comment type="pathway">
    <text evidence="6">Amino-acid biosynthesis; L-methionine biosynthesis via salvage pathway; L-methionine from S-methyl-5-thio-alpha-D-ribose 1-phosphate: step 2/6.</text>
</comment>
<dbReference type="GO" id="GO:0046570">
    <property type="term" value="F:methylthioribulose 1-phosphate dehydratase activity"/>
    <property type="evidence" value="ECO:0007669"/>
    <property type="project" value="UniProtKB-UniRule"/>
</dbReference>
<dbReference type="SUPFAM" id="SSF53639">
    <property type="entry name" value="AraD/HMP-PK domain-like"/>
    <property type="match status" value="1"/>
</dbReference>
<dbReference type="InterPro" id="IPR001303">
    <property type="entry name" value="Aldolase_II/adducin_N"/>
</dbReference>
<dbReference type="NCBIfam" id="TIGR03328">
    <property type="entry name" value="salvage_mtnB"/>
    <property type="match status" value="1"/>
</dbReference>
<protein>
    <recommendedName>
        <fullName evidence="6">Methylthioribulose-1-phosphate dehydratase</fullName>
        <shortName evidence="6">MTRu-1-P dehydratase</shortName>
        <ecNumber evidence="6">4.2.1.109</ecNumber>
    </recommendedName>
</protein>
<dbReference type="SMART" id="SM01007">
    <property type="entry name" value="Aldolase_II"/>
    <property type="match status" value="1"/>
</dbReference>
<name>A0A7V8V833_9BACT</name>
<dbReference type="InterPro" id="IPR017714">
    <property type="entry name" value="MethylthioRu-1-P_deHdtase_MtnB"/>
</dbReference>
<dbReference type="GO" id="GO:0008270">
    <property type="term" value="F:zinc ion binding"/>
    <property type="evidence" value="ECO:0007669"/>
    <property type="project" value="UniProtKB-UniRule"/>
</dbReference>
<dbReference type="Gene3D" id="3.40.225.10">
    <property type="entry name" value="Class II aldolase/adducin N-terminal domain"/>
    <property type="match status" value="1"/>
</dbReference>
<evidence type="ECO:0000256" key="3">
    <source>
        <dbReference type="ARBA" id="ARBA00022833"/>
    </source>
</evidence>
<comment type="similarity">
    <text evidence="6">Belongs to the aldolase class II family. MtnB subfamily.</text>
</comment>
<dbReference type="Pfam" id="PF00596">
    <property type="entry name" value="Aldolase_II"/>
    <property type="match status" value="1"/>
</dbReference>
<organism evidence="8 9">
    <name type="scientific">Bremerella alba</name>
    <dbReference type="NCBI Taxonomy" id="980252"/>
    <lineage>
        <taxon>Bacteria</taxon>
        <taxon>Pseudomonadati</taxon>
        <taxon>Planctomycetota</taxon>
        <taxon>Planctomycetia</taxon>
        <taxon>Pirellulales</taxon>
        <taxon>Pirellulaceae</taxon>
        <taxon>Bremerella</taxon>
    </lineage>
</organism>
<dbReference type="PANTHER" id="PTHR10640:SF7">
    <property type="entry name" value="METHYLTHIORIBULOSE-1-PHOSPHATE DEHYDRATASE"/>
    <property type="match status" value="1"/>
</dbReference>
<keyword evidence="1 6" id="KW-0028">Amino-acid biosynthesis</keyword>
<dbReference type="AlphaFoldDB" id="A0A7V8V833"/>
<keyword evidence="9" id="KW-1185">Reference proteome</keyword>
<evidence type="ECO:0000256" key="6">
    <source>
        <dbReference type="HAMAP-Rule" id="MF_01677"/>
    </source>
</evidence>
<comment type="cofactor">
    <cofactor evidence="6">
        <name>Zn(2+)</name>
        <dbReference type="ChEBI" id="CHEBI:29105"/>
    </cofactor>
    <text evidence="6">Binds 1 zinc ion per subunit.</text>
</comment>
<feature type="binding site" evidence="6">
    <location>
        <position position="137"/>
    </location>
    <ligand>
        <name>Zn(2+)</name>
        <dbReference type="ChEBI" id="CHEBI:29105"/>
    </ligand>
</feature>
<comment type="function">
    <text evidence="6">Catalyzes the dehydration of methylthioribulose-1-phosphate (MTRu-1-P) into 2,3-diketo-5-methylthiopentyl-1-phosphate (DK-MTP-1-P).</text>
</comment>
<evidence type="ECO:0000256" key="5">
    <source>
        <dbReference type="ARBA" id="ARBA00023239"/>
    </source>
</evidence>
<dbReference type="GO" id="GO:0005737">
    <property type="term" value="C:cytoplasm"/>
    <property type="evidence" value="ECO:0007669"/>
    <property type="project" value="UniProtKB-UniRule"/>
</dbReference>
<dbReference type="HAMAP" id="MF_01677">
    <property type="entry name" value="Salvage_MtnB"/>
    <property type="match status" value="1"/>
</dbReference>
<keyword evidence="5 6" id="KW-0456">Lyase</keyword>
<evidence type="ECO:0000256" key="4">
    <source>
        <dbReference type="ARBA" id="ARBA00023167"/>
    </source>
</evidence>
<dbReference type="EC" id="4.2.1.109" evidence="6"/>
<accession>A0A7V8V833</accession>
<evidence type="ECO:0000313" key="9">
    <source>
        <dbReference type="Proteomes" id="UP000551616"/>
    </source>
</evidence>
<dbReference type="Proteomes" id="UP000551616">
    <property type="component" value="Unassembled WGS sequence"/>
</dbReference>
<proteinExistence type="inferred from homology"/>
<keyword evidence="4 6" id="KW-0486">Methionine biosynthesis</keyword>
<sequence>MPDGTQVPECPPAKEFRHLMSTDTELKSSPSHPALSGLDKQVQGLRETGQYFFERGWSVGTSSNYSVVVNRSPLQLMVTASGMDKGRLAPNDFVRSNYDGNQVDAENMPTTDQPRSSAETQLHVVLARMEDVGSVLHTHSVWGTLLSDTFGDEGGFDIEGYEMLKGLAGVKTHQHTEHVPIFENTQDIPKLAEKVEKRVQDESLPPIHGFLIRNHGLYTWGEDLAEARRHIEIYEFLFEVLGRKLAAQGKLCPAK</sequence>
<dbReference type="PANTHER" id="PTHR10640">
    <property type="entry name" value="METHYLTHIORIBULOSE-1-PHOSPHATE DEHYDRATASE"/>
    <property type="match status" value="1"/>
</dbReference>
<dbReference type="InterPro" id="IPR036409">
    <property type="entry name" value="Aldolase_II/adducin_N_sf"/>
</dbReference>
<keyword evidence="2 6" id="KW-0479">Metal-binding</keyword>
<dbReference type="GO" id="GO:0019509">
    <property type="term" value="P:L-methionine salvage from methylthioadenosine"/>
    <property type="evidence" value="ECO:0007669"/>
    <property type="project" value="UniProtKB-UniRule"/>
</dbReference>
<evidence type="ECO:0000256" key="2">
    <source>
        <dbReference type="ARBA" id="ARBA00022723"/>
    </source>
</evidence>
<dbReference type="UniPathway" id="UPA00904">
    <property type="reaction ID" value="UER00875"/>
</dbReference>
<gene>
    <name evidence="6 8" type="primary">mtnB</name>
    <name evidence="8" type="ORF">HOV93_38020</name>
</gene>
<comment type="catalytic activity">
    <reaction evidence="6">
        <text>5-(methylsulfanyl)-D-ribulose 1-phosphate = 5-methylsulfanyl-2,3-dioxopentyl phosphate + H2O</text>
        <dbReference type="Rhea" id="RHEA:15549"/>
        <dbReference type="ChEBI" id="CHEBI:15377"/>
        <dbReference type="ChEBI" id="CHEBI:58548"/>
        <dbReference type="ChEBI" id="CHEBI:58828"/>
        <dbReference type="EC" id="4.2.1.109"/>
    </reaction>
</comment>
<reference evidence="8 9" key="1">
    <citation type="submission" date="2020-05" db="EMBL/GenBank/DDBJ databases">
        <title>Bremerella alba sp. nov., a novel planctomycete isolated from the surface of the macroalga Fucus spiralis.</title>
        <authorList>
            <person name="Godinho O."/>
            <person name="Botelho R."/>
            <person name="Albuquerque L."/>
            <person name="Wiegand S."/>
            <person name="Da Costa M.S."/>
            <person name="Lobo-Da-Cunha A."/>
            <person name="Jogler C."/>
            <person name="Lage O.M."/>
        </authorList>
    </citation>
    <scope>NUCLEOTIDE SEQUENCE [LARGE SCALE GENOMIC DNA]</scope>
    <source>
        <strain evidence="8 9">FF15</strain>
    </source>
</reference>
<evidence type="ECO:0000256" key="1">
    <source>
        <dbReference type="ARBA" id="ARBA00022605"/>
    </source>
</evidence>
<evidence type="ECO:0000313" key="8">
    <source>
        <dbReference type="EMBL" id="MBA2116611.1"/>
    </source>
</evidence>
<dbReference type="EMBL" id="JABRWO010000010">
    <property type="protein sequence ID" value="MBA2116611.1"/>
    <property type="molecule type" value="Genomic_DNA"/>
</dbReference>
<comment type="caution">
    <text evidence="8">The sequence shown here is derived from an EMBL/GenBank/DDBJ whole genome shotgun (WGS) entry which is preliminary data.</text>
</comment>
<feature type="domain" description="Class II aldolase/adducin N-terminal" evidence="7">
    <location>
        <begin position="43"/>
        <end position="242"/>
    </location>
</feature>
<keyword evidence="3 6" id="KW-0862">Zinc</keyword>